<feature type="domain" description="RNase III" evidence="20">
    <location>
        <begin position="1162"/>
        <end position="1309"/>
    </location>
</feature>
<keyword evidence="7" id="KW-0547">Nucleotide-binding</keyword>
<accession>A0A9Q0QR55</accession>
<feature type="domain" description="Helicase ATP-binding" evidence="22">
    <location>
        <begin position="34"/>
        <end position="213"/>
    </location>
</feature>
<comment type="similarity">
    <text evidence="17 18">Belongs to the helicase family. Dicer subfamily.</text>
</comment>
<dbReference type="PROSITE" id="PS51194">
    <property type="entry name" value="HELICASE_CTER"/>
    <property type="match status" value="1"/>
</dbReference>
<evidence type="ECO:0000256" key="8">
    <source>
        <dbReference type="ARBA" id="ARBA00022759"/>
    </source>
</evidence>
<dbReference type="Pfam" id="PF00035">
    <property type="entry name" value="dsrm"/>
    <property type="match status" value="1"/>
</dbReference>
<dbReference type="SUPFAM" id="SSF54768">
    <property type="entry name" value="dsRNA-binding domain-like"/>
    <property type="match status" value="1"/>
</dbReference>
<dbReference type="Pfam" id="PF00636">
    <property type="entry name" value="Ribonuclease_3"/>
    <property type="match status" value="2"/>
</dbReference>
<keyword evidence="12" id="KW-0460">Magnesium</keyword>
<dbReference type="InterPro" id="IPR005034">
    <property type="entry name" value="Dicer_dimerisation"/>
</dbReference>
<evidence type="ECO:0000256" key="9">
    <source>
        <dbReference type="ARBA" id="ARBA00022801"/>
    </source>
</evidence>
<dbReference type="InterPro" id="IPR003100">
    <property type="entry name" value="PAZ_dom"/>
</dbReference>
<dbReference type="PROSITE" id="PS50137">
    <property type="entry name" value="DS_RBD"/>
    <property type="match status" value="1"/>
</dbReference>
<dbReference type="GO" id="GO:0003723">
    <property type="term" value="F:RNA binding"/>
    <property type="evidence" value="ECO:0007669"/>
    <property type="project" value="UniProtKB-UniRule"/>
</dbReference>
<comment type="cofactor">
    <cofactor evidence="2">
        <name>Mg(2+)</name>
        <dbReference type="ChEBI" id="CHEBI:18420"/>
    </cofactor>
</comment>
<evidence type="ECO:0000259" key="20">
    <source>
        <dbReference type="PROSITE" id="PS50142"/>
    </source>
</evidence>
<evidence type="ECO:0000256" key="1">
    <source>
        <dbReference type="ARBA" id="ARBA00001936"/>
    </source>
</evidence>
<dbReference type="GO" id="GO:0004386">
    <property type="term" value="F:helicase activity"/>
    <property type="evidence" value="ECO:0007669"/>
    <property type="project" value="UniProtKB-KW"/>
</dbReference>
<dbReference type="PROSITE" id="PS50142">
    <property type="entry name" value="RNASE_3_2"/>
    <property type="match status" value="2"/>
</dbReference>
<dbReference type="InterPro" id="IPR011545">
    <property type="entry name" value="DEAD/DEAH_box_helicase_dom"/>
</dbReference>
<comment type="caution">
    <text evidence="25">The sequence shown here is derived from an EMBL/GenBank/DDBJ whole genome shotgun (WGS) entry which is preliminary data.</text>
</comment>
<dbReference type="GO" id="GO:0005737">
    <property type="term" value="C:cytoplasm"/>
    <property type="evidence" value="ECO:0007669"/>
    <property type="project" value="TreeGrafter"/>
</dbReference>
<dbReference type="PANTHER" id="PTHR14950:SF70">
    <property type="entry name" value="ENDORIBONUCLEASE DICER HOMOLOG 2"/>
    <property type="match status" value="1"/>
</dbReference>
<dbReference type="CDD" id="cd18802">
    <property type="entry name" value="SF2_C_dicer"/>
    <property type="match status" value="1"/>
</dbReference>
<evidence type="ECO:0000256" key="11">
    <source>
        <dbReference type="ARBA" id="ARBA00022840"/>
    </source>
</evidence>
<dbReference type="FunFam" id="3.40.50.300:FF:000705">
    <property type="entry name" value="Endoribonuclease dicer-like protein"/>
    <property type="match status" value="1"/>
</dbReference>
<dbReference type="Pfam" id="PF03368">
    <property type="entry name" value="Dicer_dimer"/>
    <property type="match status" value="1"/>
</dbReference>
<evidence type="ECO:0000256" key="13">
    <source>
        <dbReference type="ARBA" id="ARBA00022884"/>
    </source>
</evidence>
<dbReference type="GO" id="GO:0010267">
    <property type="term" value="P:ta-siRNA processing"/>
    <property type="evidence" value="ECO:0007669"/>
    <property type="project" value="UniProtKB-ARBA"/>
</dbReference>
<gene>
    <name evidence="25" type="ORF">NE237_015519</name>
</gene>
<dbReference type="SMART" id="SM00358">
    <property type="entry name" value="DSRM"/>
    <property type="match status" value="1"/>
</dbReference>
<feature type="domain" description="PAZ" evidence="21">
    <location>
        <begin position="829"/>
        <end position="946"/>
    </location>
</feature>
<evidence type="ECO:0000259" key="24">
    <source>
        <dbReference type="PROSITE" id="PS51327"/>
    </source>
</evidence>
<dbReference type="Proteomes" id="UP001141806">
    <property type="component" value="Unassembled WGS sequence"/>
</dbReference>
<evidence type="ECO:0000313" key="26">
    <source>
        <dbReference type="Proteomes" id="UP001141806"/>
    </source>
</evidence>
<dbReference type="FunFam" id="3.30.160.380:FF:000001">
    <property type="entry name" value="Endoribonuclease dicer-like 1"/>
    <property type="match status" value="1"/>
</dbReference>
<dbReference type="OrthoDB" id="6513042at2759"/>
<name>A0A9Q0QR55_9MAGN</name>
<dbReference type="Gene3D" id="1.10.1520.10">
    <property type="entry name" value="Ribonuclease III domain"/>
    <property type="match status" value="2"/>
</dbReference>
<dbReference type="EMBL" id="JAMYWD010000006">
    <property type="protein sequence ID" value="KAJ4968818.1"/>
    <property type="molecule type" value="Genomic_DNA"/>
</dbReference>
<evidence type="ECO:0000259" key="23">
    <source>
        <dbReference type="PROSITE" id="PS51194"/>
    </source>
</evidence>
<dbReference type="FunFam" id="3.40.50.300:FF:000420">
    <property type="entry name" value="Endoribonuclease dicer-like 1"/>
    <property type="match status" value="1"/>
</dbReference>
<dbReference type="FunFam" id="1.10.1520.10:FF:000004">
    <property type="entry name" value="Endoribonuclease dicer-like 1"/>
    <property type="match status" value="1"/>
</dbReference>
<keyword evidence="13 18" id="KW-0694">RNA-binding</keyword>
<keyword evidence="9" id="KW-0378">Hydrolase</keyword>
<dbReference type="SUPFAM" id="SSF101690">
    <property type="entry name" value="PAZ domain"/>
    <property type="match status" value="1"/>
</dbReference>
<dbReference type="SMART" id="SM00487">
    <property type="entry name" value="DEXDc"/>
    <property type="match status" value="1"/>
</dbReference>
<evidence type="ECO:0000256" key="2">
    <source>
        <dbReference type="ARBA" id="ARBA00001946"/>
    </source>
</evidence>
<dbReference type="Pfam" id="PF02170">
    <property type="entry name" value="PAZ"/>
    <property type="match status" value="1"/>
</dbReference>
<dbReference type="CDD" id="cd18034">
    <property type="entry name" value="DEXHc_dicer"/>
    <property type="match status" value="1"/>
</dbReference>
<keyword evidence="26" id="KW-1185">Reference proteome</keyword>
<sequence length="1409" mass="160423">MKRNRDTGKASQMNHPMIDEADPFTFARSYQLDALEKAMKENTIVFLETGSGKTLIAVMLLKNYAYHLRKPSQFIAVLLVPTVVLVNQQAKVVERHTDLKVGKYWGEMGVDYWDAATWMKELDKYELFVMTPQILLDALRHNFFKLEIIKLLIFDECHNARGRSPYACIMTEFYHQHLRSNATQLPRIFGMTASPIKSKGPDLPCVFGKEILELESLMNSKIYTVANESVLAEFIPFSTPKLKFYKHTDILCPLILDSTHCLEGLKNKHLQCLEVLHLDNCFKESLSKKISKSCATLMYCITHLGVWLALKASESLSCHEIDIFPWLRRTDEIGRSVVKSFNRDVYQFLLTYVPKCSIGDNIRANIDAGLLTPKVECLIDSLLEYRMMKDLRCIIFVERVITAVVLKSLLSQLPQLSFWKSEYMAGHHHELHSQNRNDQIKIVEGFRNGLVNIIVATQILEEGLDVQSCNLVIRFDPSVTVCSFIQSRGRARMRGSDYLLFVESGDASTLSTIKKYLASGDIMREQSLRHSSLPCAPLETEMFDEEFYRVESTGAIVTLSSSVALVYFYCSRLPSDGYFRPAPRFIIDKHSKFCTLRLPLSCPVQNIFVQGEINMLRKVACLEACKKLHEIGALTENLLPKLVEDEASAQMIGNISYEDEHDNYFPGELVGHSQSDFQEGLHYCYLIELKRNFEYDVALKDIILVVRCDLELGSMNYEFDLEIDRGSVTVNIIYSGTMHLNPEQVLTARRFHITFLRMLLASNLGKVKDAIDGLHQESSCQRIDYLLLPRSSCHLESSIIDWDCVRSAWFSCEVWPSEIVQVDHKHSCTSRGYARRMQTKNGVMCSCILENSLVVTPHNGHIYCINGILFDLDGNSPMRMCEDLTTYKRYYQLRHGIELHYDGEPLLYGRHTFTVKNRLQSCNSQKNKERSTNYVELPAELCSVILSPISIDVCYSFSLVPSIMHRLESLLIAVNLKKLLSDHFTHNAPIPASKVLEAITTKGCQEEISLESLETLGDSFLKYVTCRHLFSTNIHHHEGLLSAQKDRMISNTVLCKLGCERKLPGFIRTEFFDPKLWLIPGDQYELDVVLLSTMRKIYSKGKRKIKSKVVADVVEALIGVYLSTCGELAALLFMDWLGMKVDLVNVPYERPFLAHPERHINISYIGSQLKYSFHEPALLVEALTHGSYMFSEIPRCYQRLEFLGDSVLDYLITTYFYEEYPGIFPGQLTDLRSATVNNECYARAVVKAGLYKHVLHASSELHNQITSADINFEQSSLGSTFGWDSETDFPKVFGDILESLAGAVLVDSGYDHNVVWETVKPLLEPMVTPDTVELNPVRELHELRDRRSYEMRKAVLCEGGVTYVTIEVKAEGTTYQQKRCGRNKKTAKKLAAKAALKSLEETQLHLGTA</sequence>
<dbReference type="PROSITE" id="PS51192">
    <property type="entry name" value="HELICASE_ATP_BIND_1"/>
    <property type="match status" value="1"/>
</dbReference>
<dbReference type="SUPFAM" id="SSF69065">
    <property type="entry name" value="RNase III domain-like"/>
    <property type="match status" value="2"/>
</dbReference>
<dbReference type="InterPro" id="IPR001650">
    <property type="entry name" value="Helicase_C-like"/>
</dbReference>
<evidence type="ECO:0000256" key="17">
    <source>
        <dbReference type="ARBA" id="ARBA00035116"/>
    </source>
</evidence>
<dbReference type="Gene3D" id="3.40.50.300">
    <property type="entry name" value="P-loop containing nucleotide triphosphate hydrolases"/>
    <property type="match status" value="2"/>
</dbReference>
<organism evidence="25 26">
    <name type="scientific">Protea cynaroides</name>
    <dbReference type="NCBI Taxonomy" id="273540"/>
    <lineage>
        <taxon>Eukaryota</taxon>
        <taxon>Viridiplantae</taxon>
        <taxon>Streptophyta</taxon>
        <taxon>Embryophyta</taxon>
        <taxon>Tracheophyta</taxon>
        <taxon>Spermatophyta</taxon>
        <taxon>Magnoliopsida</taxon>
        <taxon>Proteales</taxon>
        <taxon>Proteaceae</taxon>
        <taxon>Protea</taxon>
    </lineage>
</organism>
<keyword evidence="11" id="KW-0067">ATP-binding</keyword>
<dbReference type="InterPro" id="IPR000999">
    <property type="entry name" value="RNase_III_dom"/>
</dbReference>
<evidence type="ECO:0000259" key="19">
    <source>
        <dbReference type="PROSITE" id="PS50137"/>
    </source>
</evidence>
<dbReference type="Gene3D" id="3.30.160.20">
    <property type="match status" value="1"/>
</dbReference>
<keyword evidence="10" id="KW-0347">Helicase</keyword>
<comment type="subcellular location">
    <subcellularLocation>
        <location evidence="3">Nucleus</location>
    </subcellularLocation>
</comment>
<dbReference type="GO" id="GO:0005634">
    <property type="term" value="C:nucleus"/>
    <property type="evidence" value="ECO:0007669"/>
    <property type="project" value="UniProtKB-SubCell"/>
</dbReference>
<dbReference type="InterPro" id="IPR027417">
    <property type="entry name" value="P-loop_NTPase"/>
</dbReference>
<feature type="domain" description="RNase III" evidence="20">
    <location>
        <begin position="963"/>
        <end position="1126"/>
    </location>
</feature>
<protein>
    <submittedName>
        <fullName evidence="25">Uncharacterized protein</fullName>
    </submittedName>
</protein>
<proteinExistence type="inferred from homology"/>
<evidence type="ECO:0000256" key="12">
    <source>
        <dbReference type="ARBA" id="ARBA00022842"/>
    </source>
</evidence>
<evidence type="ECO:0000256" key="7">
    <source>
        <dbReference type="ARBA" id="ARBA00022741"/>
    </source>
</evidence>
<evidence type="ECO:0000256" key="4">
    <source>
        <dbReference type="ARBA" id="ARBA00022722"/>
    </source>
</evidence>
<evidence type="ECO:0000256" key="14">
    <source>
        <dbReference type="ARBA" id="ARBA00023158"/>
    </source>
</evidence>
<dbReference type="PROSITE" id="PS00517">
    <property type="entry name" value="RNASE_3_1"/>
    <property type="match status" value="1"/>
</dbReference>
<evidence type="ECO:0000256" key="16">
    <source>
        <dbReference type="ARBA" id="ARBA00023242"/>
    </source>
</evidence>
<reference evidence="25" key="1">
    <citation type="journal article" date="2023" name="Plant J.">
        <title>The genome of the king protea, Protea cynaroides.</title>
        <authorList>
            <person name="Chang J."/>
            <person name="Duong T.A."/>
            <person name="Schoeman C."/>
            <person name="Ma X."/>
            <person name="Roodt D."/>
            <person name="Barker N."/>
            <person name="Li Z."/>
            <person name="Van de Peer Y."/>
            <person name="Mizrachi E."/>
        </authorList>
    </citation>
    <scope>NUCLEOTIDE SEQUENCE</scope>
    <source>
        <tissue evidence="25">Young leaves</tissue>
    </source>
</reference>
<dbReference type="Pfam" id="PF00270">
    <property type="entry name" value="DEAD"/>
    <property type="match status" value="1"/>
</dbReference>
<dbReference type="GO" id="GO:0046872">
    <property type="term" value="F:metal ion binding"/>
    <property type="evidence" value="ECO:0007669"/>
    <property type="project" value="UniProtKB-KW"/>
</dbReference>
<keyword evidence="6" id="KW-0677">Repeat</keyword>
<keyword evidence="14" id="KW-0943">RNA-mediated gene silencing</keyword>
<dbReference type="Gene3D" id="3.30.160.380">
    <property type="entry name" value="Dicer dimerisation domain"/>
    <property type="match status" value="1"/>
</dbReference>
<keyword evidence="8" id="KW-0255">Endonuclease</keyword>
<evidence type="ECO:0000256" key="10">
    <source>
        <dbReference type="ARBA" id="ARBA00022806"/>
    </source>
</evidence>
<keyword evidence="15" id="KW-0464">Manganese</keyword>
<dbReference type="GO" id="GO:0004525">
    <property type="term" value="F:ribonuclease III activity"/>
    <property type="evidence" value="ECO:0007669"/>
    <property type="project" value="InterPro"/>
</dbReference>
<dbReference type="SMART" id="SM00490">
    <property type="entry name" value="HELICc"/>
    <property type="match status" value="1"/>
</dbReference>
<dbReference type="InterPro" id="IPR036389">
    <property type="entry name" value="RNase_III_sf"/>
</dbReference>
<dbReference type="PANTHER" id="PTHR14950">
    <property type="entry name" value="DICER-RELATED"/>
    <property type="match status" value="1"/>
</dbReference>
<dbReference type="InterPro" id="IPR036085">
    <property type="entry name" value="PAZ_dom_sf"/>
</dbReference>
<keyword evidence="5" id="KW-0479">Metal-binding</keyword>
<dbReference type="Gene3D" id="2.170.260.10">
    <property type="entry name" value="paz domain"/>
    <property type="match status" value="1"/>
</dbReference>
<evidence type="ECO:0000256" key="6">
    <source>
        <dbReference type="ARBA" id="ARBA00022737"/>
    </source>
</evidence>
<dbReference type="CDD" id="cd00593">
    <property type="entry name" value="RIBOc"/>
    <property type="match status" value="2"/>
</dbReference>
<dbReference type="SUPFAM" id="SSF52540">
    <property type="entry name" value="P-loop containing nucleoside triphosphate hydrolases"/>
    <property type="match status" value="1"/>
</dbReference>
<dbReference type="InterPro" id="IPR038248">
    <property type="entry name" value="Dicer_dimer_sf"/>
</dbReference>
<evidence type="ECO:0000259" key="21">
    <source>
        <dbReference type="PROSITE" id="PS50821"/>
    </source>
</evidence>
<evidence type="ECO:0000313" key="25">
    <source>
        <dbReference type="EMBL" id="KAJ4968818.1"/>
    </source>
</evidence>
<dbReference type="SMART" id="SM00535">
    <property type="entry name" value="RIBOc"/>
    <property type="match status" value="2"/>
</dbReference>
<evidence type="ECO:0000256" key="18">
    <source>
        <dbReference type="PROSITE-ProRule" id="PRU00657"/>
    </source>
</evidence>
<keyword evidence="4" id="KW-0540">Nuclease</keyword>
<dbReference type="InterPro" id="IPR014001">
    <property type="entry name" value="Helicase_ATP-bd"/>
</dbReference>
<feature type="domain" description="Dicer dsRNA-binding fold" evidence="24">
    <location>
        <begin position="562"/>
        <end position="648"/>
    </location>
</feature>
<evidence type="ECO:0000259" key="22">
    <source>
        <dbReference type="PROSITE" id="PS51192"/>
    </source>
</evidence>
<comment type="cofactor">
    <cofactor evidence="1">
        <name>Mn(2+)</name>
        <dbReference type="ChEBI" id="CHEBI:29035"/>
    </cofactor>
</comment>
<dbReference type="PROSITE" id="PS50821">
    <property type="entry name" value="PAZ"/>
    <property type="match status" value="1"/>
</dbReference>
<evidence type="ECO:0000256" key="3">
    <source>
        <dbReference type="ARBA" id="ARBA00004123"/>
    </source>
</evidence>
<evidence type="ECO:0000256" key="5">
    <source>
        <dbReference type="ARBA" id="ARBA00022723"/>
    </source>
</evidence>
<dbReference type="PROSITE" id="PS51327">
    <property type="entry name" value="DICER_DSRBF"/>
    <property type="match status" value="1"/>
</dbReference>
<dbReference type="GO" id="GO:0005524">
    <property type="term" value="F:ATP binding"/>
    <property type="evidence" value="ECO:0007669"/>
    <property type="project" value="UniProtKB-KW"/>
</dbReference>
<dbReference type="SMART" id="SM00949">
    <property type="entry name" value="PAZ"/>
    <property type="match status" value="1"/>
</dbReference>
<feature type="domain" description="Helicase C-terminal" evidence="23">
    <location>
        <begin position="374"/>
        <end position="541"/>
    </location>
</feature>
<evidence type="ECO:0000256" key="15">
    <source>
        <dbReference type="ARBA" id="ARBA00023211"/>
    </source>
</evidence>
<dbReference type="Pfam" id="PF00271">
    <property type="entry name" value="Helicase_C"/>
    <property type="match status" value="1"/>
</dbReference>
<dbReference type="InterPro" id="IPR014720">
    <property type="entry name" value="dsRBD_dom"/>
</dbReference>
<feature type="domain" description="DRBM" evidence="19">
    <location>
        <begin position="1335"/>
        <end position="1401"/>
    </location>
</feature>
<keyword evidence="16" id="KW-0539">Nucleus</keyword>